<evidence type="ECO:0000256" key="2">
    <source>
        <dbReference type="ARBA" id="ARBA00022692"/>
    </source>
</evidence>
<dbReference type="Gene3D" id="3.30.1150.10">
    <property type="match status" value="1"/>
</dbReference>
<evidence type="ECO:0000259" key="6">
    <source>
        <dbReference type="Pfam" id="PF03544"/>
    </source>
</evidence>
<evidence type="ECO:0000313" key="8">
    <source>
        <dbReference type="Proteomes" id="UP001370348"/>
    </source>
</evidence>
<evidence type="ECO:0000256" key="3">
    <source>
        <dbReference type="ARBA" id="ARBA00022989"/>
    </source>
</evidence>
<reference evidence="7 8" key="1">
    <citation type="submission" date="2021-12" db="EMBL/GenBank/DDBJ databases">
        <title>Discovery of the Pendulisporaceae a myxobacterial family with distinct sporulation behavior and unique specialized metabolism.</title>
        <authorList>
            <person name="Garcia R."/>
            <person name="Popoff A."/>
            <person name="Bader C.D."/>
            <person name="Loehr J."/>
            <person name="Walesch S."/>
            <person name="Walt C."/>
            <person name="Boldt J."/>
            <person name="Bunk B."/>
            <person name="Haeckl F.J.F.P.J."/>
            <person name="Gunesch A.P."/>
            <person name="Birkelbach J."/>
            <person name="Nuebel U."/>
            <person name="Pietschmann T."/>
            <person name="Bach T."/>
            <person name="Mueller R."/>
        </authorList>
    </citation>
    <scope>NUCLEOTIDE SEQUENCE [LARGE SCALE GENOMIC DNA]</scope>
    <source>
        <strain evidence="7 8">MSr11954</strain>
    </source>
</reference>
<dbReference type="RefSeq" id="WP_394823655.1">
    <property type="nucleotide sequence ID" value="NZ_CP089984.1"/>
</dbReference>
<protein>
    <submittedName>
        <fullName evidence="7">Energy transducer TonB</fullName>
    </submittedName>
</protein>
<evidence type="ECO:0000313" key="7">
    <source>
        <dbReference type="EMBL" id="WXB14038.1"/>
    </source>
</evidence>
<name>A0ABZ2LW08_9BACT</name>
<sequence>MIEQRGTMPVGMRHVAEDGEPSWFGSACAAASIILHIGVAFALQHGGHDEAPAPRIVELTMTEAPPPPPPPPPPKVDEPEPPKPKPVPVPEKVRVQQPVKEVPPEAPPPQMTGRTLTDPGEGDKSWSSLTGNGQEMKGPLVVNPQGSPTGTGTAPAPPAPPAPPPGPRFVAVGDLSRAPRPPNLDDALERNYPKSARMQGIGGTAVLRAQILPDGRIGVVRRTSESFAGFGEACERTLRSANWSPPIDRAGLPVGTEITYTCRFDVRE</sequence>
<organism evidence="7 8">
    <name type="scientific">Pendulispora albinea</name>
    <dbReference type="NCBI Taxonomy" id="2741071"/>
    <lineage>
        <taxon>Bacteria</taxon>
        <taxon>Pseudomonadati</taxon>
        <taxon>Myxococcota</taxon>
        <taxon>Myxococcia</taxon>
        <taxon>Myxococcales</taxon>
        <taxon>Sorangiineae</taxon>
        <taxon>Pendulisporaceae</taxon>
        <taxon>Pendulispora</taxon>
    </lineage>
</organism>
<keyword evidence="8" id="KW-1185">Reference proteome</keyword>
<feature type="domain" description="TonB C-terminal" evidence="6">
    <location>
        <begin position="190"/>
        <end position="265"/>
    </location>
</feature>
<evidence type="ECO:0000256" key="1">
    <source>
        <dbReference type="ARBA" id="ARBA00004167"/>
    </source>
</evidence>
<evidence type="ECO:0000256" key="5">
    <source>
        <dbReference type="SAM" id="MobiDB-lite"/>
    </source>
</evidence>
<keyword evidence="2" id="KW-0812">Transmembrane</keyword>
<dbReference type="InterPro" id="IPR006260">
    <property type="entry name" value="TonB/TolA_C"/>
</dbReference>
<keyword evidence="3" id="KW-1133">Transmembrane helix</keyword>
<keyword evidence="4" id="KW-0472">Membrane</keyword>
<dbReference type="SUPFAM" id="SSF74653">
    <property type="entry name" value="TolA/TonB C-terminal domain"/>
    <property type="match status" value="1"/>
</dbReference>
<dbReference type="Proteomes" id="UP001370348">
    <property type="component" value="Chromosome"/>
</dbReference>
<feature type="compositionally biased region" description="Pro residues" evidence="5">
    <location>
        <begin position="155"/>
        <end position="167"/>
    </location>
</feature>
<dbReference type="EMBL" id="CP089984">
    <property type="protein sequence ID" value="WXB14038.1"/>
    <property type="molecule type" value="Genomic_DNA"/>
</dbReference>
<dbReference type="NCBIfam" id="TIGR01352">
    <property type="entry name" value="tonB_Cterm"/>
    <property type="match status" value="1"/>
</dbReference>
<feature type="region of interest" description="Disordered" evidence="5">
    <location>
        <begin position="60"/>
        <end position="188"/>
    </location>
</feature>
<feature type="compositionally biased region" description="Pro residues" evidence="5">
    <location>
        <begin position="64"/>
        <end position="74"/>
    </location>
</feature>
<comment type="subcellular location">
    <subcellularLocation>
        <location evidence="1">Membrane</location>
        <topology evidence="1">Single-pass membrane protein</topology>
    </subcellularLocation>
</comment>
<gene>
    <name evidence="7" type="ORF">LZC94_40190</name>
</gene>
<evidence type="ECO:0000256" key="4">
    <source>
        <dbReference type="ARBA" id="ARBA00023136"/>
    </source>
</evidence>
<dbReference type="InterPro" id="IPR037682">
    <property type="entry name" value="TonB_C"/>
</dbReference>
<dbReference type="Pfam" id="PF03544">
    <property type="entry name" value="TonB_C"/>
    <property type="match status" value="1"/>
</dbReference>
<proteinExistence type="predicted"/>
<accession>A0ABZ2LW08</accession>